<dbReference type="AlphaFoldDB" id="A0A2H3EER2"/>
<proteinExistence type="predicted"/>
<gene>
    <name evidence="1" type="ORF">ARMGADRAFT_1022896</name>
</gene>
<sequence>MSNTYGLIHHWQFLMELESYIRQESIQHTLSWCKSNSMDCITQYASSTNNTNDTPVMLTLVALEINAVNILGREGGGHLSLENSPPELYQATSWDESELSPKALLVGVVAPIITHSVGKLYPGVNHREQMCTRGLKVLCSKIQVKASEDVQPHSRASRWTGVEYGFQSSWDETELQEKSVRTANKVLK</sequence>
<dbReference type="EMBL" id="KZ293644">
    <property type="protein sequence ID" value="PBL04485.1"/>
    <property type="molecule type" value="Genomic_DNA"/>
</dbReference>
<evidence type="ECO:0000313" key="2">
    <source>
        <dbReference type="Proteomes" id="UP000217790"/>
    </source>
</evidence>
<accession>A0A2H3EER2</accession>
<organism evidence="1 2">
    <name type="scientific">Armillaria gallica</name>
    <name type="common">Bulbous honey fungus</name>
    <name type="synonym">Armillaria bulbosa</name>
    <dbReference type="NCBI Taxonomy" id="47427"/>
    <lineage>
        <taxon>Eukaryota</taxon>
        <taxon>Fungi</taxon>
        <taxon>Dikarya</taxon>
        <taxon>Basidiomycota</taxon>
        <taxon>Agaricomycotina</taxon>
        <taxon>Agaricomycetes</taxon>
        <taxon>Agaricomycetidae</taxon>
        <taxon>Agaricales</taxon>
        <taxon>Marasmiineae</taxon>
        <taxon>Physalacriaceae</taxon>
        <taxon>Armillaria</taxon>
    </lineage>
</organism>
<keyword evidence="2" id="KW-1185">Reference proteome</keyword>
<reference evidence="2" key="1">
    <citation type="journal article" date="2017" name="Nat. Ecol. Evol.">
        <title>Genome expansion and lineage-specific genetic innovations in the forest pathogenic fungi Armillaria.</title>
        <authorList>
            <person name="Sipos G."/>
            <person name="Prasanna A.N."/>
            <person name="Walter M.C."/>
            <person name="O'Connor E."/>
            <person name="Balint B."/>
            <person name="Krizsan K."/>
            <person name="Kiss B."/>
            <person name="Hess J."/>
            <person name="Varga T."/>
            <person name="Slot J."/>
            <person name="Riley R."/>
            <person name="Boka B."/>
            <person name="Rigling D."/>
            <person name="Barry K."/>
            <person name="Lee J."/>
            <person name="Mihaltcheva S."/>
            <person name="LaButti K."/>
            <person name="Lipzen A."/>
            <person name="Waldron R."/>
            <person name="Moloney N.M."/>
            <person name="Sperisen C."/>
            <person name="Kredics L."/>
            <person name="Vagvoelgyi C."/>
            <person name="Patrignani A."/>
            <person name="Fitzpatrick D."/>
            <person name="Nagy I."/>
            <person name="Doyle S."/>
            <person name="Anderson J.B."/>
            <person name="Grigoriev I.V."/>
            <person name="Gueldener U."/>
            <person name="Muensterkoetter M."/>
            <person name="Nagy L.G."/>
        </authorList>
    </citation>
    <scope>NUCLEOTIDE SEQUENCE [LARGE SCALE GENOMIC DNA]</scope>
    <source>
        <strain evidence="2">Ar21-2</strain>
    </source>
</reference>
<dbReference type="InParanoid" id="A0A2H3EER2"/>
<protein>
    <submittedName>
        <fullName evidence="1">Uncharacterized protein</fullName>
    </submittedName>
</protein>
<name>A0A2H3EER2_ARMGA</name>
<dbReference type="Proteomes" id="UP000217790">
    <property type="component" value="Unassembled WGS sequence"/>
</dbReference>
<evidence type="ECO:0000313" key="1">
    <source>
        <dbReference type="EMBL" id="PBL04485.1"/>
    </source>
</evidence>